<comment type="caution">
    <text evidence="5">The sequence shown here is derived from an EMBL/GenBank/DDBJ whole genome shotgun (WGS) entry which is preliminary data.</text>
</comment>
<name>A0ABS6EH56_9CLOT</name>
<proteinExistence type="predicted"/>
<keyword evidence="1 3" id="KW-0597">Phosphoprotein</keyword>
<keyword evidence="6" id="KW-1185">Reference proteome</keyword>
<feature type="domain" description="Response regulatory" evidence="4">
    <location>
        <begin position="260"/>
        <end position="376"/>
    </location>
</feature>
<evidence type="ECO:0000256" key="3">
    <source>
        <dbReference type="PROSITE-ProRule" id="PRU00169"/>
    </source>
</evidence>
<evidence type="ECO:0000313" key="5">
    <source>
        <dbReference type="EMBL" id="MBU5484551.1"/>
    </source>
</evidence>
<dbReference type="SMART" id="SM00448">
    <property type="entry name" value="REC"/>
    <property type="match status" value="1"/>
</dbReference>
<evidence type="ECO:0000259" key="4">
    <source>
        <dbReference type="PROSITE" id="PS50110"/>
    </source>
</evidence>
<dbReference type="PANTHER" id="PTHR45339:SF1">
    <property type="entry name" value="HYBRID SIGNAL TRANSDUCTION HISTIDINE KINASE J"/>
    <property type="match status" value="1"/>
</dbReference>
<evidence type="ECO:0000256" key="2">
    <source>
        <dbReference type="ARBA" id="ARBA00023012"/>
    </source>
</evidence>
<organism evidence="5 6">
    <name type="scientific">Clostridium mobile</name>
    <dbReference type="NCBI Taxonomy" id="2841512"/>
    <lineage>
        <taxon>Bacteria</taxon>
        <taxon>Bacillati</taxon>
        <taxon>Bacillota</taxon>
        <taxon>Clostridia</taxon>
        <taxon>Eubacteriales</taxon>
        <taxon>Clostridiaceae</taxon>
        <taxon>Clostridium</taxon>
    </lineage>
</organism>
<accession>A0ABS6EH56</accession>
<evidence type="ECO:0000256" key="1">
    <source>
        <dbReference type="ARBA" id="ARBA00022553"/>
    </source>
</evidence>
<dbReference type="SMART" id="SM00388">
    <property type="entry name" value="HisKA"/>
    <property type="match status" value="1"/>
</dbReference>
<evidence type="ECO:0000313" key="6">
    <source>
        <dbReference type="Proteomes" id="UP000726170"/>
    </source>
</evidence>
<protein>
    <submittedName>
        <fullName evidence="5">Response regulator</fullName>
    </submittedName>
</protein>
<dbReference type="Proteomes" id="UP000726170">
    <property type="component" value="Unassembled WGS sequence"/>
</dbReference>
<gene>
    <name evidence="5" type="ORF">KQI86_09430</name>
</gene>
<dbReference type="InterPro" id="IPR001789">
    <property type="entry name" value="Sig_transdc_resp-reg_receiver"/>
</dbReference>
<dbReference type="RefSeq" id="WP_216439021.1">
    <property type="nucleotide sequence ID" value="NZ_JAHLQF010000002.1"/>
</dbReference>
<dbReference type="EMBL" id="JAHLQF010000002">
    <property type="protein sequence ID" value="MBU5484551.1"/>
    <property type="molecule type" value="Genomic_DNA"/>
</dbReference>
<dbReference type="Pfam" id="PF00512">
    <property type="entry name" value="HisKA"/>
    <property type="match status" value="1"/>
</dbReference>
<dbReference type="Pfam" id="PF00072">
    <property type="entry name" value="Response_reg"/>
    <property type="match status" value="1"/>
</dbReference>
<dbReference type="InterPro" id="IPR003661">
    <property type="entry name" value="HisK_dim/P_dom"/>
</dbReference>
<keyword evidence="2" id="KW-0902">Two-component regulatory system</keyword>
<dbReference type="PANTHER" id="PTHR45339">
    <property type="entry name" value="HYBRID SIGNAL TRANSDUCTION HISTIDINE KINASE J"/>
    <property type="match status" value="1"/>
</dbReference>
<feature type="modified residue" description="4-aspartylphosphate" evidence="3">
    <location>
        <position position="309"/>
    </location>
</feature>
<sequence length="510" mass="59067">MNTEKHSEVNCNLKTMFENLDSVSIFVLDKYYRYTLINNKHKMLMKKLIGVDSEVGMSILDMIDKVGNDSMNKNFISRIKKKLLIAFKGIRVSANEEVLIKKNRIEYYRIEMIPIKDENGHTTEVGVCILNITDRIIVMKHSLKKKLDNSLEYEEKCNFLRNVSHEIRTPINGIIGLIDIILKDELSFKQKEYMMAVKDSTNSLLDNMNDILENCKIESDKLESYYKKFNDTSENNIKFKENVHKVEKEFKKFNEKKEVKILVGEDNLVNQMVISELIKILGWKGKVVNNGIEVIEALERDSYNLILMDISMPEMGGIEAMNIIKGIKKFEKIPIIALTAYALSEDKERLIKLGMDDYLSKPIDKEKLYSMVNKYLNLNEEECNKDELNLDDKCFDGLKRLDKVLDGNKELIFELGNKMIDLFSKEQMDEIICFAKKGKIKELSEITHKLKGAISNFGLTEISTLLNDIKEKAMLGEMDSVYKLIGEISSNIKKFKEKLMKYCNKSKSYI</sequence>
<reference evidence="5 6" key="1">
    <citation type="submission" date="2021-06" db="EMBL/GenBank/DDBJ databases">
        <authorList>
            <person name="Sun Q."/>
            <person name="Li D."/>
        </authorList>
    </citation>
    <scope>NUCLEOTIDE SEQUENCE [LARGE SCALE GENOMIC DNA]</scope>
    <source>
        <strain evidence="5 6">MSJ-11</strain>
    </source>
</reference>
<dbReference type="PROSITE" id="PS50110">
    <property type="entry name" value="RESPONSE_REGULATORY"/>
    <property type="match status" value="1"/>
</dbReference>
<dbReference type="CDD" id="cd17546">
    <property type="entry name" value="REC_hyHK_CKI1_RcsC-like"/>
    <property type="match status" value="1"/>
</dbReference>